<dbReference type="Gene3D" id="2.70.98.10">
    <property type="match status" value="1"/>
</dbReference>
<dbReference type="InterPro" id="IPR008183">
    <property type="entry name" value="Aldose_1/G6P_1-epimerase"/>
</dbReference>
<dbReference type="KEGG" id="fpal:HYN49_08740"/>
<dbReference type="RefSeq" id="WP_108903759.1">
    <property type="nucleotide sequence ID" value="NZ_CP029187.1"/>
</dbReference>
<sequence>MTTSISNGATTATIHHKGAELISLESYGREYIWEGRPDFWGKHSPVLFPIVGTLKNNTYTFNGNEYCMSRHGFARDMVFSLEQKTETVAVFLLQHDENTLKIYPFEFAFRIIYTISENQLEIAYRVSNLGNGTQYFSLGAHPAFALPEAFGKYTLEINVVEPLLTNLLENDLLSDTTVSIGLTDGKLALDYTLFEKDALIFRDAAFHSVTILENQKPLLKVDFEDFPDLGLWTKINAPFLCIEPWFGYSDVVDTNQKFEEKHGIILLKPTENFNAKFKITLCNA</sequence>
<dbReference type="OrthoDB" id="9795355at2"/>
<dbReference type="PANTHER" id="PTHR11122:SF13">
    <property type="entry name" value="GLUCOSE-6-PHOSPHATE 1-EPIMERASE"/>
    <property type="match status" value="1"/>
</dbReference>
<keyword evidence="3" id="KW-0106">Calcium</keyword>
<dbReference type="GO" id="GO:0005975">
    <property type="term" value="P:carbohydrate metabolic process"/>
    <property type="evidence" value="ECO:0007669"/>
    <property type="project" value="InterPro"/>
</dbReference>
<dbReference type="Proteomes" id="UP000244937">
    <property type="component" value="Chromosome"/>
</dbReference>
<dbReference type="GO" id="GO:0030246">
    <property type="term" value="F:carbohydrate binding"/>
    <property type="evidence" value="ECO:0007669"/>
    <property type="project" value="InterPro"/>
</dbReference>
<evidence type="ECO:0000256" key="3">
    <source>
        <dbReference type="ARBA" id="ARBA00022837"/>
    </source>
</evidence>
<dbReference type="InterPro" id="IPR037481">
    <property type="entry name" value="LacX"/>
</dbReference>
<proteinExistence type="predicted"/>
<dbReference type="PANTHER" id="PTHR11122">
    <property type="entry name" value="APOSPORY-ASSOCIATED PROTEIN C-RELATED"/>
    <property type="match status" value="1"/>
</dbReference>
<dbReference type="CDD" id="cd09024">
    <property type="entry name" value="Aldose_epim_lacX"/>
    <property type="match status" value="1"/>
</dbReference>
<comment type="cofactor">
    <cofactor evidence="1">
        <name>Ca(2+)</name>
        <dbReference type="ChEBI" id="CHEBI:29108"/>
    </cofactor>
</comment>
<gene>
    <name evidence="4" type="ORF">HYN49_08740</name>
</gene>
<evidence type="ECO:0000313" key="4">
    <source>
        <dbReference type="EMBL" id="AWI25979.1"/>
    </source>
</evidence>
<dbReference type="AlphaFoldDB" id="A0A2S1SHY9"/>
<dbReference type="GO" id="GO:0016853">
    <property type="term" value="F:isomerase activity"/>
    <property type="evidence" value="ECO:0007669"/>
    <property type="project" value="InterPro"/>
</dbReference>
<accession>A0A2S1SHY9</accession>
<dbReference type="Pfam" id="PF01263">
    <property type="entry name" value="Aldose_epim"/>
    <property type="match status" value="1"/>
</dbReference>
<protein>
    <submittedName>
        <fullName evidence="4">Aldose epimerase</fullName>
    </submittedName>
</protein>
<name>A0A2S1SHY9_9FLAO</name>
<dbReference type="InterPro" id="IPR014718">
    <property type="entry name" value="GH-type_carb-bd"/>
</dbReference>
<evidence type="ECO:0000313" key="5">
    <source>
        <dbReference type="Proteomes" id="UP000244937"/>
    </source>
</evidence>
<dbReference type="EMBL" id="CP029187">
    <property type="protein sequence ID" value="AWI25979.1"/>
    <property type="molecule type" value="Genomic_DNA"/>
</dbReference>
<organism evidence="4 5">
    <name type="scientific">Flavobacterium pallidum</name>
    <dbReference type="NCBI Taxonomy" id="2172098"/>
    <lineage>
        <taxon>Bacteria</taxon>
        <taxon>Pseudomonadati</taxon>
        <taxon>Bacteroidota</taxon>
        <taxon>Flavobacteriia</taxon>
        <taxon>Flavobacteriales</taxon>
        <taxon>Flavobacteriaceae</taxon>
        <taxon>Flavobacterium</taxon>
    </lineage>
</organism>
<reference evidence="4 5" key="1">
    <citation type="submission" date="2018-05" db="EMBL/GenBank/DDBJ databases">
        <title>Genome sequencing of Flavobacterium sp. HYN0049.</title>
        <authorList>
            <person name="Yi H."/>
            <person name="Baek C."/>
        </authorList>
    </citation>
    <scope>NUCLEOTIDE SEQUENCE [LARGE SCALE GENOMIC DNA]</scope>
    <source>
        <strain evidence="4 5">HYN0049</strain>
    </source>
</reference>
<evidence type="ECO:0000256" key="2">
    <source>
        <dbReference type="ARBA" id="ARBA00011245"/>
    </source>
</evidence>
<evidence type="ECO:0000256" key="1">
    <source>
        <dbReference type="ARBA" id="ARBA00001913"/>
    </source>
</evidence>
<dbReference type="SUPFAM" id="SSF74650">
    <property type="entry name" value="Galactose mutarotase-like"/>
    <property type="match status" value="1"/>
</dbReference>
<comment type="subunit">
    <text evidence="2">Monomer.</text>
</comment>
<keyword evidence="5" id="KW-1185">Reference proteome</keyword>
<dbReference type="InterPro" id="IPR011013">
    <property type="entry name" value="Gal_mutarotase_sf_dom"/>
</dbReference>